<evidence type="ECO:0000313" key="2">
    <source>
        <dbReference type="EMBL" id="KAI5061470.1"/>
    </source>
</evidence>
<dbReference type="AlphaFoldDB" id="A0A9D4U5J8"/>
<dbReference type="Pfam" id="PF00646">
    <property type="entry name" value="F-box"/>
    <property type="match status" value="1"/>
</dbReference>
<protein>
    <recommendedName>
        <fullName evidence="1">F-box domain-containing protein</fullName>
    </recommendedName>
</protein>
<organism evidence="2 3">
    <name type="scientific">Adiantum capillus-veneris</name>
    <name type="common">Maidenhair fern</name>
    <dbReference type="NCBI Taxonomy" id="13818"/>
    <lineage>
        <taxon>Eukaryota</taxon>
        <taxon>Viridiplantae</taxon>
        <taxon>Streptophyta</taxon>
        <taxon>Embryophyta</taxon>
        <taxon>Tracheophyta</taxon>
        <taxon>Polypodiopsida</taxon>
        <taxon>Polypodiidae</taxon>
        <taxon>Polypodiales</taxon>
        <taxon>Pteridineae</taxon>
        <taxon>Pteridaceae</taxon>
        <taxon>Vittarioideae</taxon>
        <taxon>Adiantum</taxon>
    </lineage>
</organism>
<dbReference type="Proteomes" id="UP000886520">
    <property type="component" value="Chromosome 23"/>
</dbReference>
<keyword evidence="3" id="KW-1185">Reference proteome</keyword>
<proteinExistence type="predicted"/>
<dbReference type="EMBL" id="JABFUD020000023">
    <property type="protein sequence ID" value="KAI5061470.1"/>
    <property type="molecule type" value="Genomic_DNA"/>
</dbReference>
<sequence length="247" mass="28236">MGDGERQDSDDKLVNLTSRLRLSFRSECNRQPILCVSKHSLPSELQELVLAHLPALKLAELKGVSRSWRVLLRSPRFKEKWQSIRGGCNSDYLDVWVMKSMNEHDDLLAYIPSLNKYGPFLQLICIPLVLSNPYMDQSRSRIILRPPVLIAAEDHSQFCLVVETNAQGPPQAYELLVYKSTTASWISYPQESATEAGFGPRSSIDFCHYNDEDSTLYAWSEEHWFKVHVTFPIGEAQNVWGRAFKDS</sequence>
<evidence type="ECO:0000259" key="1">
    <source>
        <dbReference type="PROSITE" id="PS50181"/>
    </source>
</evidence>
<dbReference type="OrthoDB" id="10446067at2759"/>
<gene>
    <name evidence="2" type="ORF">GOP47_0023975</name>
</gene>
<dbReference type="InterPro" id="IPR001810">
    <property type="entry name" value="F-box_dom"/>
</dbReference>
<evidence type="ECO:0000313" key="3">
    <source>
        <dbReference type="Proteomes" id="UP000886520"/>
    </source>
</evidence>
<reference evidence="2" key="1">
    <citation type="submission" date="2021-01" db="EMBL/GenBank/DDBJ databases">
        <title>Adiantum capillus-veneris genome.</title>
        <authorList>
            <person name="Fang Y."/>
            <person name="Liao Q."/>
        </authorList>
    </citation>
    <scope>NUCLEOTIDE SEQUENCE</scope>
    <source>
        <strain evidence="2">H3</strain>
        <tissue evidence="2">Leaf</tissue>
    </source>
</reference>
<dbReference type="SUPFAM" id="SSF81383">
    <property type="entry name" value="F-box domain"/>
    <property type="match status" value="1"/>
</dbReference>
<dbReference type="PROSITE" id="PS50181">
    <property type="entry name" value="FBOX"/>
    <property type="match status" value="1"/>
</dbReference>
<name>A0A9D4U5J8_ADICA</name>
<dbReference type="SMART" id="SM00256">
    <property type="entry name" value="FBOX"/>
    <property type="match status" value="1"/>
</dbReference>
<feature type="domain" description="F-box" evidence="1">
    <location>
        <begin position="35"/>
        <end position="84"/>
    </location>
</feature>
<dbReference type="InterPro" id="IPR036047">
    <property type="entry name" value="F-box-like_dom_sf"/>
</dbReference>
<accession>A0A9D4U5J8</accession>
<comment type="caution">
    <text evidence="2">The sequence shown here is derived from an EMBL/GenBank/DDBJ whole genome shotgun (WGS) entry which is preliminary data.</text>
</comment>